<dbReference type="Pfam" id="PF21725">
    <property type="entry name" value="T7SS_signal"/>
    <property type="match status" value="1"/>
</dbReference>
<dbReference type="InterPro" id="IPR049082">
    <property type="entry name" value="T7SS_signal"/>
</dbReference>
<dbReference type="AlphaFoldDB" id="A0A1Q5PTZ6"/>
<dbReference type="EMBL" id="MQVS01000010">
    <property type="protein sequence ID" value="OKL51061.1"/>
    <property type="molecule type" value="Genomic_DNA"/>
</dbReference>
<dbReference type="STRING" id="52770.BSZ40_09140"/>
<dbReference type="RefSeq" id="WP_073825546.1">
    <property type="nucleotide sequence ID" value="NZ_MQVS01000010.1"/>
</dbReference>
<dbReference type="OrthoDB" id="3260380at2"/>
<evidence type="ECO:0000256" key="1">
    <source>
        <dbReference type="SAM" id="MobiDB-lite"/>
    </source>
</evidence>
<protein>
    <recommendedName>
        <fullName evidence="2">Putative T7SS secretion signal domain-containing protein</fullName>
    </recommendedName>
</protein>
<dbReference type="SUPFAM" id="SSF140453">
    <property type="entry name" value="EsxAB dimer-like"/>
    <property type="match status" value="1"/>
</dbReference>
<comment type="caution">
    <text evidence="3">The sequence shown here is derived from an EMBL/GenBank/DDBJ whole genome shotgun (WGS) entry which is preliminary data.</text>
</comment>
<feature type="compositionally biased region" description="Basic and acidic residues" evidence="1">
    <location>
        <begin position="338"/>
        <end position="347"/>
    </location>
</feature>
<dbReference type="InterPro" id="IPR036689">
    <property type="entry name" value="ESAT-6-like_sf"/>
</dbReference>
<feature type="compositionally biased region" description="Basic and acidic residues" evidence="1">
    <location>
        <begin position="377"/>
        <end position="401"/>
    </location>
</feature>
<feature type="region of interest" description="Disordered" evidence="1">
    <location>
        <begin position="338"/>
        <end position="401"/>
    </location>
</feature>
<keyword evidence="4" id="KW-1185">Reference proteome</keyword>
<evidence type="ECO:0000313" key="4">
    <source>
        <dbReference type="Proteomes" id="UP000185612"/>
    </source>
</evidence>
<accession>A0A1Q5PTZ6</accession>
<evidence type="ECO:0000259" key="2">
    <source>
        <dbReference type="Pfam" id="PF21725"/>
    </source>
</evidence>
<name>A0A1Q5PTZ6_9ACTO</name>
<feature type="compositionally biased region" description="Polar residues" evidence="1">
    <location>
        <begin position="351"/>
        <end position="360"/>
    </location>
</feature>
<organism evidence="3 4">
    <name type="scientific">Buchananella hordeovulneris</name>
    <dbReference type="NCBI Taxonomy" id="52770"/>
    <lineage>
        <taxon>Bacteria</taxon>
        <taxon>Bacillati</taxon>
        <taxon>Actinomycetota</taxon>
        <taxon>Actinomycetes</taxon>
        <taxon>Actinomycetales</taxon>
        <taxon>Actinomycetaceae</taxon>
        <taxon>Buchananella</taxon>
    </lineage>
</organism>
<feature type="domain" description="Putative T7SS secretion signal" evidence="2">
    <location>
        <begin position="9"/>
        <end position="190"/>
    </location>
</feature>
<reference evidence="4" key="1">
    <citation type="submission" date="2016-12" db="EMBL/GenBank/DDBJ databases">
        <authorList>
            <person name="Meng X."/>
        </authorList>
    </citation>
    <scope>NUCLEOTIDE SEQUENCE [LARGE SCALE GENOMIC DNA]</scope>
    <source>
        <strain evidence="4">DSM 20732</strain>
    </source>
</reference>
<proteinExistence type="predicted"/>
<evidence type="ECO:0000313" key="3">
    <source>
        <dbReference type="EMBL" id="OKL51061.1"/>
    </source>
</evidence>
<gene>
    <name evidence="3" type="ORF">BSZ40_09140</name>
</gene>
<dbReference type="Proteomes" id="UP000185612">
    <property type="component" value="Unassembled WGS sequence"/>
</dbReference>
<sequence>MTISHRGAPDFVIEGNLEALDQSVTALSERATNYETIATSLGSIRAEGWKGRAADRFRERFDLEPDRWQKAADGFRQASDALSTFRTKLSEAKNIALQCREDYAAAQTETEYARKAYDADVEEGYRRKAEWEATNGPGTFTLTIVPFTDPGQPKREQAETKFTQAVTVLTEQANTAAQAVREACTHAPAQRSWWGEAAAAVGEFFGGAAEAVIGLLTMPGTPISIIGELWKLGTGELTLEEAAAKFSLGIEDAQAAFNAMTSNPGEFFKAMGKAILDWDTWADNPARAAGKLLPDAIVAVATAGSGAAATRGATGLQRLTSKADDLTDVVRVADDLGDIRKADRAEPPKTPQSSPNQSLPASPRHKRTEDGPDDSTPDDRIKEITDTADSGRTKVSSRKEKETTQYFLEGGDLEAKAAFERIVGDAKQVPKPVTGFDLVTSELPDGTKVVYRSYSSQGSPTVEIQYPRIKDPLTGEESQQITKLRFEEGN</sequence>